<dbReference type="Proteomes" id="UP001652582">
    <property type="component" value="Chromosome 3"/>
</dbReference>
<evidence type="ECO:0000256" key="3">
    <source>
        <dbReference type="ARBA" id="ARBA00022801"/>
    </source>
</evidence>
<dbReference type="PANTHER" id="PTHR12606">
    <property type="entry name" value="SENTRIN/SUMO-SPECIFIC PROTEASE"/>
    <property type="match status" value="1"/>
</dbReference>
<gene>
    <name evidence="7" type="primary">LOC112050875</name>
</gene>
<protein>
    <submittedName>
        <fullName evidence="7">Sentrin-specific protease 1 isoform X1</fullName>
    </submittedName>
</protein>
<evidence type="ECO:0000313" key="6">
    <source>
        <dbReference type="Proteomes" id="UP001652582"/>
    </source>
</evidence>
<dbReference type="SUPFAM" id="SSF54001">
    <property type="entry name" value="Cysteine proteinases"/>
    <property type="match status" value="1"/>
</dbReference>
<evidence type="ECO:0000256" key="4">
    <source>
        <dbReference type="ARBA" id="ARBA00022807"/>
    </source>
</evidence>
<keyword evidence="3" id="KW-0378">Hydrolase</keyword>
<organism evidence="6 7">
    <name type="scientific">Bicyclus anynana</name>
    <name type="common">Squinting bush brown butterfly</name>
    <dbReference type="NCBI Taxonomy" id="110368"/>
    <lineage>
        <taxon>Eukaryota</taxon>
        <taxon>Metazoa</taxon>
        <taxon>Ecdysozoa</taxon>
        <taxon>Arthropoda</taxon>
        <taxon>Hexapoda</taxon>
        <taxon>Insecta</taxon>
        <taxon>Pterygota</taxon>
        <taxon>Neoptera</taxon>
        <taxon>Endopterygota</taxon>
        <taxon>Lepidoptera</taxon>
        <taxon>Glossata</taxon>
        <taxon>Ditrysia</taxon>
        <taxon>Papilionoidea</taxon>
        <taxon>Nymphalidae</taxon>
        <taxon>Satyrinae</taxon>
        <taxon>Satyrini</taxon>
        <taxon>Mycalesina</taxon>
        <taxon>Bicyclus</taxon>
    </lineage>
</organism>
<dbReference type="Pfam" id="PF02902">
    <property type="entry name" value="Peptidase_C48"/>
    <property type="match status" value="1"/>
</dbReference>
<evidence type="ECO:0000313" key="7">
    <source>
        <dbReference type="RefSeq" id="XP_052747046.1"/>
    </source>
</evidence>
<comment type="similarity">
    <text evidence="1">Belongs to the peptidase C48 family.</text>
</comment>
<dbReference type="InterPro" id="IPR038765">
    <property type="entry name" value="Papain-like_cys_pep_sf"/>
</dbReference>
<dbReference type="GO" id="GO:0008233">
    <property type="term" value="F:peptidase activity"/>
    <property type="evidence" value="ECO:0007669"/>
    <property type="project" value="UniProtKB-KW"/>
</dbReference>
<keyword evidence="4" id="KW-0788">Thiol protease</keyword>
<dbReference type="PANTHER" id="PTHR12606:SF141">
    <property type="entry name" value="GH15225P-RELATED"/>
    <property type="match status" value="1"/>
</dbReference>
<keyword evidence="6" id="KW-1185">Reference proteome</keyword>
<name>A0ABM3M6D0_BICAN</name>
<accession>A0ABM3M6D0</accession>
<dbReference type="PROSITE" id="PS50600">
    <property type="entry name" value="ULP_PROTEASE"/>
    <property type="match status" value="1"/>
</dbReference>
<dbReference type="GO" id="GO:0006508">
    <property type="term" value="P:proteolysis"/>
    <property type="evidence" value="ECO:0007669"/>
    <property type="project" value="UniProtKB-KW"/>
</dbReference>
<evidence type="ECO:0000256" key="1">
    <source>
        <dbReference type="ARBA" id="ARBA00005234"/>
    </source>
</evidence>
<dbReference type="GeneID" id="112050875"/>
<keyword evidence="2 7" id="KW-0645">Protease</keyword>
<evidence type="ECO:0000259" key="5">
    <source>
        <dbReference type="PROSITE" id="PS50600"/>
    </source>
</evidence>
<feature type="domain" description="Ubiquitin-like protease family profile" evidence="5">
    <location>
        <begin position="489"/>
        <end position="652"/>
    </location>
</feature>
<sequence length="683" mass="78086">MQSVVASIRNFLSRLVSDSVDDIAINRSFKRDRNDDDSLSEDDNLSMRRVKFPKTSFSSNVNMRDIWEDEDTGQNVRYIPIQVETAYPNTSTPNHRLKYSSPERAVPVKVVDRSNGPSPPMKARVLAVKPVLTLEVDDESDEVVMVKTNPKKKQQIYQAITEDNVSDDDDDEVMFVKEISKPTTLKNYVNKNERRDEGVKYYTLCRNINERGASHSPREYSKLKGPIGIKKSYKKSTTPLPKWMQQSRSNVTQSRSRLTSLNGNAMTTQMLFNLDEKRNYRELIKKVANSMKPNSVEKPDIFNVAQDLASFQSTLKTQRNSLKELNLSQMGLKTVKDTLDLTKEYDPITVASINSSDSEVEFVPSETSSSSTKVDRVNTLKDNQKDCAVVSKDWLSQLNTKYNNKQNHTQVEMLDVKRVSDIISKVNSEQSIAHLEYKLKHELSLPDSIIEEPKPTVELPPLTLEQEKLVKKALGPGPPGQLLVEKFNLRIHRRDLQTLAGLNWLNDEVINFYMNLLMQRSEERKDLPKVYATNTFFYPKLMQSGHAGLKRWTRKVDIFAHNLMVVPVHLGVHWCLSLIDFREKKISYLDSMGGRNQACLDALLMYLHDEHKDKKGQPFDASGWVTENLKNIPQQMNGSDCGMFACTFAEFSARGADYSFTQAHMPYLRRKAALEILQARLLL</sequence>
<dbReference type="Gene3D" id="3.40.395.10">
    <property type="entry name" value="Adenoviral Proteinase, Chain A"/>
    <property type="match status" value="1"/>
</dbReference>
<dbReference type="RefSeq" id="XP_052747046.1">
    <property type="nucleotide sequence ID" value="XM_052891086.1"/>
</dbReference>
<reference evidence="7" key="1">
    <citation type="submission" date="2025-08" db="UniProtKB">
        <authorList>
            <consortium name="RefSeq"/>
        </authorList>
    </citation>
    <scope>IDENTIFICATION</scope>
</reference>
<evidence type="ECO:0000256" key="2">
    <source>
        <dbReference type="ARBA" id="ARBA00022670"/>
    </source>
</evidence>
<proteinExistence type="inferred from homology"/>
<dbReference type="InterPro" id="IPR003653">
    <property type="entry name" value="Peptidase_C48_C"/>
</dbReference>